<dbReference type="SMART" id="SM00354">
    <property type="entry name" value="HTH_LACI"/>
    <property type="match status" value="1"/>
</dbReference>
<dbReference type="CDD" id="cd01392">
    <property type="entry name" value="HTH_LacI"/>
    <property type="match status" value="1"/>
</dbReference>
<evidence type="ECO:0000256" key="1">
    <source>
        <dbReference type="ARBA" id="ARBA00023015"/>
    </source>
</evidence>
<dbReference type="PANTHER" id="PTHR30146">
    <property type="entry name" value="LACI-RELATED TRANSCRIPTIONAL REPRESSOR"/>
    <property type="match status" value="1"/>
</dbReference>
<dbReference type="PANTHER" id="PTHR30146:SF109">
    <property type="entry name" value="HTH-TYPE TRANSCRIPTIONAL REGULATOR GALS"/>
    <property type="match status" value="1"/>
</dbReference>
<keyword evidence="3" id="KW-0804">Transcription</keyword>
<dbReference type="InterPro" id="IPR028082">
    <property type="entry name" value="Peripla_BP_I"/>
</dbReference>
<dbReference type="EMBL" id="QGDO01000010">
    <property type="protein sequence ID" value="PWJ35002.1"/>
    <property type="molecule type" value="Genomic_DNA"/>
</dbReference>
<reference evidence="5 6" key="1">
    <citation type="submission" date="2018-03" db="EMBL/GenBank/DDBJ databases">
        <title>Genomic Encyclopedia of Archaeal and Bacterial Type Strains, Phase II (KMG-II): from individual species to whole genera.</title>
        <authorList>
            <person name="Goeker M."/>
        </authorList>
    </citation>
    <scope>NUCLEOTIDE SEQUENCE [LARGE SCALE GENOMIC DNA]</scope>
    <source>
        <strain evidence="5 6">DSM 28229</strain>
    </source>
</reference>
<evidence type="ECO:0000313" key="5">
    <source>
        <dbReference type="EMBL" id="PWJ35002.1"/>
    </source>
</evidence>
<dbReference type="OrthoDB" id="867148at2"/>
<evidence type="ECO:0000256" key="2">
    <source>
        <dbReference type="ARBA" id="ARBA00023125"/>
    </source>
</evidence>
<dbReference type="Pfam" id="PF00532">
    <property type="entry name" value="Peripla_BP_1"/>
    <property type="match status" value="1"/>
</dbReference>
<keyword evidence="1" id="KW-0805">Transcription regulation</keyword>
<evidence type="ECO:0000313" key="6">
    <source>
        <dbReference type="Proteomes" id="UP000245535"/>
    </source>
</evidence>
<dbReference type="Proteomes" id="UP000245535">
    <property type="component" value="Unassembled WGS sequence"/>
</dbReference>
<dbReference type="Gene3D" id="3.40.50.2300">
    <property type="match status" value="2"/>
</dbReference>
<protein>
    <submittedName>
        <fullName evidence="5">LacI family transcriptional regulator</fullName>
    </submittedName>
</protein>
<comment type="caution">
    <text evidence="5">The sequence shown here is derived from an EMBL/GenBank/DDBJ whole genome shotgun (WGS) entry which is preliminary data.</text>
</comment>
<feature type="domain" description="HTH lacI-type" evidence="4">
    <location>
        <begin position="6"/>
        <end position="60"/>
    </location>
</feature>
<dbReference type="GO" id="GO:0003700">
    <property type="term" value="F:DNA-binding transcription factor activity"/>
    <property type="evidence" value="ECO:0007669"/>
    <property type="project" value="TreeGrafter"/>
</dbReference>
<dbReference type="Gene3D" id="1.10.260.40">
    <property type="entry name" value="lambda repressor-like DNA-binding domains"/>
    <property type="match status" value="1"/>
</dbReference>
<gene>
    <name evidence="5" type="ORF">BC781_11043</name>
</gene>
<dbReference type="InterPro" id="IPR000843">
    <property type="entry name" value="HTH_LacI"/>
</dbReference>
<dbReference type="InterPro" id="IPR010982">
    <property type="entry name" value="Lambda_DNA-bd_dom_sf"/>
</dbReference>
<dbReference type="AlphaFoldDB" id="A0A315YXZ6"/>
<dbReference type="SUPFAM" id="SSF53822">
    <property type="entry name" value="Periplasmic binding protein-like I"/>
    <property type="match status" value="1"/>
</dbReference>
<dbReference type="RefSeq" id="WP_109622763.1">
    <property type="nucleotide sequence ID" value="NZ_QGDO01000010.1"/>
</dbReference>
<sequence length="333" mass="36961">MKKNNVTIKDIAKALNVTPSTVSRALNGGGKISDKTKQSVFKLAKEWGYQPNLIAKNLQRKSSKTIGVIIPEFNHNFFSTMLHGIEYRARALGYQLMISSSGRKYDIEKKISQELANSKVDGLLIALSQDTEDYSFLNEIVESGIPIVLLDRICEDLDTSTVITDDFSGAFEAVSYLLDSGCSNILHLKGEEGISTTFNRYMGYVEAHKKRGLEVNSGLIIKHAEKEVIQQELKNTLKRVSTPDAIFACSDYLAFIALETVKSLGFKIPEDISIIGYADEPVSTYTSPKLSTVKQPANEIGRKAVDLLFDKEALEKPQLTLLETQLVLRESTL</sequence>
<name>A0A315YXZ6_SEDFL</name>
<dbReference type="GO" id="GO:0000976">
    <property type="term" value="F:transcription cis-regulatory region binding"/>
    <property type="evidence" value="ECO:0007669"/>
    <property type="project" value="TreeGrafter"/>
</dbReference>
<proteinExistence type="predicted"/>
<keyword evidence="2" id="KW-0238">DNA-binding</keyword>
<dbReference type="PROSITE" id="PS50932">
    <property type="entry name" value="HTH_LACI_2"/>
    <property type="match status" value="1"/>
</dbReference>
<keyword evidence="6" id="KW-1185">Reference proteome</keyword>
<evidence type="ECO:0000256" key="3">
    <source>
        <dbReference type="ARBA" id="ARBA00023163"/>
    </source>
</evidence>
<dbReference type="SUPFAM" id="SSF47413">
    <property type="entry name" value="lambda repressor-like DNA-binding domains"/>
    <property type="match status" value="1"/>
</dbReference>
<dbReference type="CDD" id="cd06267">
    <property type="entry name" value="PBP1_LacI_sugar_binding-like"/>
    <property type="match status" value="1"/>
</dbReference>
<organism evidence="5 6">
    <name type="scientific">Sediminitomix flava</name>
    <dbReference type="NCBI Taxonomy" id="379075"/>
    <lineage>
        <taxon>Bacteria</taxon>
        <taxon>Pseudomonadati</taxon>
        <taxon>Bacteroidota</taxon>
        <taxon>Cytophagia</taxon>
        <taxon>Cytophagales</taxon>
        <taxon>Flammeovirgaceae</taxon>
        <taxon>Sediminitomix</taxon>
    </lineage>
</organism>
<dbReference type="InterPro" id="IPR001761">
    <property type="entry name" value="Peripla_BP/Lac1_sug-bd_dom"/>
</dbReference>
<accession>A0A315YXZ6</accession>
<dbReference type="Pfam" id="PF00356">
    <property type="entry name" value="LacI"/>
    <property type="match status" value="1"/>
</dbReference>
<evidence type="ECO:0000259" key="4">
    <source>
        <dbReference type="PROSITE" id="PS50932"/>
    </source>
</evidence>